<dbReference type="EMBL" id="BMAW01073356">
    <property type="protein sequence ID" value="GFT87470.1"/>
    <property type="molecule type" value="Genomic_DNA"/>
</dbReference>
<accession>A0A8X6PT75</accession>
<evidence type="ECO:0000313" key="1">
    <source>
        <dbReference type="EMBL" id="GFT87470.1"/>
    </source>
</evidence>
<reference evidence="1" key="1">
    <citation type="submission" date="2020-08" db="EMBL/GenBank/DDBJ databases">
        <title>Multicomponent nature underlies the extraordinary mechanical properties of spider dragline silk.</title>
        <authorList>
            <person name="Kono N."/>
            <person name="Nakamura H."/>
            <person name="Mori M."/>
            <person name="Yoshida Y."/>
            <person name="Ohtoshi R."/>
            <person name="Malay A.D."/>
            <person name="Moran D.A.P."/>
            <person name="Tomita M."/>
            <person name="Numata K."/>
            <person name="Arakawa K."/>
        </authorList>
    </citation>
    <scope>NUCLEOTIDE SEQUENCE</scope>
</reference>
<keyword evidence="2" id="KW-1185">Reference proteome</keyword>
<organism evidence="1 2">
    <name type="scientific">Nephila pilipes</name>
    <name type="common">Giant wood spider</name>
    <name type="synonym">Nephila maculata</name>
    <dbReference type="NCBI Taxonomy" id="299642"/>
    <lineage>
        <taxon>Eukaryota</taxon>
        <taxon>Metazoa</taxon>
        <taxon>Ecdysozoa</taxon>
        <taxon>Arthropoda</taxon>
        <taxon>Chelicerata</taxon>
        <taxon>Arachnida</taxon>
        <taxon>Araneae</taxon>
        <taxon>Araneomorphae</taxon>
        <taxon>Entelegynae</taxon>
        <taxon>Araneoidea</taxon>
        <taxon>Nephilidae</taxon>
        <taxon>Nephila</taxon>
    </lineage>
</organism>
<sequence length="108" mass="12120">MTSTSITLTFKETYSSIKSTIDLSWSSPLTRDWYCGKRSGGIIVFEGEQVQQTVMSRFLSGNLRCFKFDQENIFLVCKNCNSERSSSRTSFQSGAFQEGLDQASPSCL</sequence>
<dbReference type="AlphaFoldDB" id="A0A8X6PT75"/>
<proteinExistence type="predicted"/>
<dbReference type="Proteomes" id="UP000887013">
    <property type="component" value="Unassembled WGS sequence"/>
</dbReference>
<protein>
    <submittedName>
        <fullName evidence="1">Uncharacterized protein</fullName>
    </submittedName>
</protein>
<gene>
    <name evidence="1" type="ORF">NPIL_184191</name>
</gene>
<name>A0A8X6PT75_NEPPI</name>
<evidence type="ECO:0000313" key="2">
    <source>
        <dbReference type="Proteomes" id="UP000887013"/>
    </source>
</evidence>
<comment type="caution">
    <text evidence="1">The sequence shown here is derived from an EMBL/GenBank/DDBJ whole genome shotgun (WGS) entry which is preliminary data.</text>
</comment>